<gene>
    <name evidence="3" type="ORF">BA062_33655</name>
</gene>
<keyword evidence="4" id="KW-1185">Reference proteome</keyword>
<dbReference type="InterPro" id="IPR003719">
    <property type="entry name" value="Phenazine_PhzF-like"/>
</dbReference>
<comment type="caution">
    <text evidence="3">The sequence shown here is derived from an EMBL/GenBank/DDBJ whole genome shotgun (WGS) entry which is preliminary data.</text>
</comment>
<evidence type="ECO:0000313" key="3">
    <source>
        <dbReference type="EMBL" id="PXY20200.1"/>
    </source>
</evidence>
<dbReference type="PANTHER" id="PTHR13774:SF17">
    <property type="entry name" value="PHENAZINE BIOSYNTHESIS-LIKE DOMAIN-CONTAINING PROTEIN"/>
    <property type="match status" value="1"/>
</dbReference>
<evidence type="ECO:0000256" key="2">
    <source>
        <dbReference type="ARBA" id="ARBA00023235"/>
    </source>
</evidence>
<dbReference type="OrthoDB" id="9788221at2"/>
<proteinExistence type="inferred from homology"/>
<protein>
    <submittedName>
        <fullName evidence="3">Oxidoreductase</fullName>
    </submittedName>
</protein>
<dbReference type="AlphaFoldDB" id="A0A318LBL3"/>
<dbReference type="RefSeq" id="WP_110343272.1">
    <property type="nucleotide sequence ID" value="NZ_JBHVKT010000031.1"/>
</dbReference>
<dbReference type="Proteomes" id="UP000247892">
    <property type="component" value="Unassembled WGS sequence"/>
</dbReference>
<dbReference type="Gene3D" id="3.10.310.10">
    <property type="entry name" value="Diaminopimelate Epimerase, Chain A, domain 1"/>
    <property type="match status" value="2"/>
</dbReference>
<dbReference type="SUPFAM" id="SSF54506">
    <property type="entry name" value="Diaminopimelate epimerase-like"/>
    <property type="match status" value="1"/>
</dbReference>
<dbReference type="Pfam" id="PF02567">
    <property type="entry name" value="PhzC-PhzF"/>
    <property type="match status" value="1"/>
</dbReference>
<dbReference type="GO" id="GO:0005737">
    <property type="term" value="C:cytoplasm"/>
    <property type="evidence" value="ECO:0007669"/>
    <property type="project" value="TreeGrafter"/>
</dbReference>
<dbReference type="PANTHER" id="PTHR13774">
    <property type="entry name" value="PHENAZINE BIOSYNTHESIS PROTEIN"/>
    <property type="match status" value="1"/>
</dbReference>
<accession>A0A318LBL3</accession>
<name>A0A318LBL3_9PSEU</name>
<sequence>MRLFVVDAFTDRAFAGNPAGVVLLDEPADAAWMQHVAAELRHADTAFVVLGEEPKPLRWFTPLAEVNLCGHATLATTHVLRGSHVFTTRAGELRCESRDGWVRLDLPADVPVPASDDVSALLPGVEIEDVTRTSDDILVRAASAAQVRAVEPDLAGLALLDVPCGVTVTAPGDRPRLDFVSRVFSPKVGIPEDPVTGSAHCALAPYWAERLGRTELVGEQASSRGGIVRMRLRGDRVHLSGQAVTVFAGELNC</sequence>
<dbReference type="GO" id="GO:0016853">
    <property type="term" value="F:isomerase activity"/>
    <property type="evidence" value="ECO:0007669"/>
    <property type="project" value="UniProtKB-KW"/>
</dbReference>
<dbReference type="EMBL" id="MASU01000017">
    <property type="protein sequence ID" value="PXY20200.1"/>
    <property type="molecule type" value="Genomic_DNA"/>
</dbReference>
<reference evidence="3 4" key="1">
    <citation type="submission" date="2016-07" db="EMBL/GenBank/DDBJ databases">
        <title>Draft genome sequence of Prauserella sp. YIM 121212, isolated from alkaline soil.</title>
        <authorList>
            <person name="Ruckert C."/>
            <person name="Albersmeier A."/>
            <person name="Jiang C.-L."/>
            <person name="Jiang Y."/>
            <person name="Kalinowski J."/>
            <person name="Schneider O."/>
            <person name="Winkler A."/>
            <person name="Zotchev S.B."/>
        </authorList>
    </citation>
    <scope>NUCLEOTIDE SEQUENCE [LARGE SCALE GENOMIC DNA]</scope>
    <source>
        <strain evidence="3 4">YIM 121212</strain>
    </source>
</reference>
<dbReference type="PIRSF" id="PIRSF016184">
    <property type="entry name" value="PhzC_PhzF"/>
    <property type="match status" value="1"/>
</dbReference>
<organism evidence="3 4">
    <name type="scientific">Prauserella flavalba</name>
    <dbReference type="NCBI Taxonomy" id="1477506"/>
    <lineage>
        <taxon>Bacteria</taxon>
        <taxon>Bacillati</taxon>
        <taxon>Actinomycetota</taxon>
        <taxon>Actinomycetes</taxon>
        <taxon>Pseudonocardiales</taxon>
        <taxon>Pseudonocardiaceae</taxon>
        <taxon>Prauserella</taxon>
    </lineage>
</organism>
<evidence type="ECO:0000313" key="4">
    <source>
        <dbReference type="Proteomes" id="UP000247892"/>
    </source>
</evidence>
<evidence type="ECO:0000256" key="1">
    <source>
        <dbReference type="ARBA" id="ARBA00008270"/>
    </source>
</evidence>
<keyword evidence="2" id="KW-0413">Isomerase</keyword>
<comment type="similarity">
    <text evidence="1">Belongs to the PhzF family.</text>
</comment>